<dbReference type="PANTHER" id="PTHR42973:SF39">
    <property type="entry name" value="FAD-BINDING PCMH-TYPE DOMAIN-CONTAINING PROTEIN"/>
    <property type="match status" value="1"/>
</dbReference>
<gene>
    <name evidence="7" type="ORF">LTR24_006274</name>
</gene>
<dbReference type="EMBL" id="JAVRRG010000079">
    <property type="protein sequence ID" value="KAK5089361.1"/>
    <property type="molecule type" value="Genomic_DNA"/>
</dbReference>
<keyword evidence="5" id="KW-0560">Oxidoreductase</keyword>
<dbReference type="PROSITE" id="PS51387">
    <property type="entry name" value="FAD_PCMH"/>
    <property type="match status" value="1"/>
</dbReference>
<organism evidence="7 8">
    <name type="scientific">Lithohypha guttulata</name>
    <dbReference type="NCBI Taxonomy" id="1690604"/>
    <lineage>
        <taxon>Eukaryota</taxon>
        <taxon>Fungi</taxon>
        <taxon>Dikarya</taxon>
        <taxon>Ascomycota</taxon>
        <taxon>Pezizomycotina</taxon>
        <taxon>Eurotiomycetes</taxon>
        <taxon>Chaetothyriomycetidae</taxon>
        <taxon>Chaetothyriales</taxon>
        <taxon>Trichomeriaceae</taxon>
        <taxon>Lithohypha</taxon>
    </lineage>
</organism>
<dbReference type="InterPro" id="IPR016166">
    <property type="entry name" value="FAD-bd_PCMH"/>
</dbReference>
<accession>A0ABR0K6I1</accession>
<dbReference type="InterPro" id="IPR036318">
    <property type="entry name" value="FAD-bd_PCMH-like_sf"/>
</dbReference>
<evidence type="ECO:0000259" key="6">
    <source>
        <dbReference type="PROSITE" id="PS51387"/>
    </source>
</evidence>
<feature type="domain" description="FAD-binding PCMH-type" evidence="6">
    <location>
        <begin position="35"/>
        <end position="213"/>
    </location>
</feature>
<protein>
    <recommendedName>
        <fullName evidence="6">FAD-binding PCMH-type domain-containing protein</fullName>
    </recommendedName>
</protein>
<sequence length="522" mass="59308">MATVQGVSGKQYVRGTEAHTTASWQYATSTHKIDHDMNPALVIQPKDKNDIKLALKYAKENNIAVAIRTGGHQYSGASSTGGKNIQLDLERTFQGPDDRMVFSKDGETLVRISVSWPLGAFNAWLTKRGLFLPHGQCTEVRLGGHVQTGGYGQLGRSFGLFGDHVRIVEMIDHNGNEISVTKDTDPDLFFAILGGSPGNFGIITHLTLKVHRDRDHVGSRGLKALYWYNPKVLKRLVDILVKMSDDPGFPPNYDLCVSVLSSSFKLFDLWPELDGQMREDHPEVYGENGMPLGWPRTIIVYAQWVPLKDGDICDNSFFTQFDRDKLFGWVEHKAMSKLTGDWIFRNVREFEYPYVKRAYTTNSTNLQGQGWSEWVTKRIDAIVRPEANRCWLSAQLQAYGGKQSRFHINKDNGTSYSWRDTTMVAVLDCFHNKDAETTAIDWERGNDQEGIGPQGKFSQEDRRVLWGSYGDFNLDSVWDKYYETEEKYNRLKEVRKRMDPDGLFTPNTFCVKRAESPGRASL</sequence>
<name>A0ABR0K6I1_9EURO</name>
<evidence type="ECO:0000256" key="4">
    <source>
        <dbReference type="ARBA" id="ARBA00022827"/>
    </source>
</evidence>
<dbReference type="Proteomes" id="UP001345013">
    <property type="component" value="Unassembled WGS sequence"/>
</dbReference>
<keyword evidence="3" id="KW-0285">Flavoprotein</keyword>
<evidence type="ECO:0000313" key="7">
    <source>
        <dbReference type="EMBL" id="KAK5089361.1"/>
    </source>
</evidence>
<dbReference type="InterPro" id="IPR050416">
    <property type="entry name" value="FAD-linked_Oxidoreductase"/>
</dbReference>
<dbReference type="InterPro" id="IPR016169">
    <property type="entry name" value="FAD-bd_PCMH_sub2"/>
</dbReference>
<comment type="caution">
    <text evidence="7">The sequence shown here is derived from an EMBL/GenBank/DDBJ whole genome shotgun (WGS) entry which is preliminary data.</text>
</comment>
<dbReference type="Pfam" id="PF01565">
    <property type="entry name" value="FAD_binding_4"/>
    <property type="match status" value="1"/>
</dbReference>
<evidence type="ECO:0000313" key="8">
    <source>
        <dbReference type="Proteomes" id="UP001345013"/>
    </source>
</evidence>
<proteinExistence type="inferred from homology"/>
<dbReference type="InterPro" id="IPR006094">
    <property type="entry name" value="Oxid_FAD_bind_N"/>
</dbReference>
<evidence type="ECO:0000256" key="5">
    <source>
        <dbReference type="ARBA" id="ARBA00023002"/>
    </source>
</evidence>
<keyword evidence="4" id="KW-0274">FAD</keyword>
<dbReference type="PANTHER" id="PTHR42973">
    <property type="entry name" value="BINDING OXIDOREDUCTASE, PUTATIVE (AFU_ORTHOLOGUE AFUA_1G17690)-RELATED"/>
    <property type="match status" value="1"/>
</dbReference>
<comment type="cofactor">
    <cofactor evidence="1">
        <name>FAD</name>
        <dbReference type="ChEBI" id="CHEBI:57692"/>
    </cofactor>
</comment>
<dbReference type="SUPFAM" id="SSF56176">
    <property type="entry name" value="FAD-binding/transporter-associated domain-like"/>
    <property type="match status" value="1"/>
</dbReference>
<comment type="similarity">
    <text evidence="2">Belongs to the oxygen-dependent FAD-linked oxidoreductase family.</text>
</comment>
<evidence type="ECO:0000256" key="3">
    <source>
        <dbReference type="ARBA" id="ARBA00022630"/>
    </source>
</evidence>
<evidence type="ECO:0000256" key="2">
    <source>
        <dbReference type="ARBA" id="ARBA00005466"/>
    </source>
</evidence>
<reference evidence="7 8" key="1">
    <citation type="submission" date="2023-08" db="EMBL/GenBank/DDBJ databases">
        <title>Black Yeasts Isolated from many extreme environments.</title>
        <authorList>
            <person name="Coleine C."/>
            <person name="Stajich J.E."/>
            <person name="Selbmann L."/>
        </authorList>
    </citation>
    <scope>NUCLEOTIDE SEQUENCE [LARGE SCALE GENOMIC DNA]</scope>
    <source>
        <strain evidence="7 8">CCFEE 5885</strain>
    </source>
</reference>
<evidence type="ECO:0000256" key="1">
    <source>
        <dbReference type="ARBA" id="ARBA00001974"/>
    </source>
</evidence>
<keyword evidence="8" id="KW-1185">Reference proteome</keyword>
<dbReference type="Gene3D" id="3.40.462.20">
    <property type="match status" value="1"/>
</dbReference>
<dbReference type="Gene3D" id="3.30.465.10">
    <property type="match status" value="2"/>
</dbReference>